<dbReference type="Pfam" id="PF00534">
    <property type="entry name" value="Glycos_transf_1"/>
    <property type="match status" value="1"/>
</dbReference>
<dbReference type="GO" id="GO:0016757">
    <property type="term" value="F:glycosyltransferase activity"/>
    <property type="evidence" value="ECO:0007669"/>
    <property type="project" value="InterPro"/>
</dbReference>
<dbReference type="InterPro" id="IPR028098">
    <property type="entry name" value="Glyco_trans_4-like_N"/>
</dbReference>
<evidence type="ECO:0000259" key="2">
    <source>
        <dbReference type="Pfam" id="PF13439"/>
    </source>
</evidence>
<proteinExistence type="predicted"/>
<dbReference type="RefSeq" id="WP_133532773.1">
    <property type="nucleotide sequence ID" value="NZ_SNXR01000013.1"/>
</dbReference>
<sequence length="357" mass="41279">MRIIQIIDSLEVGGAEKMSVNYANALSEKIEFSGLVSTRKEGYLKELIDKKVSYLFLNRKKRFDIEAVMRLKEYCIFNNVEFVQSHSSSYFIAFMLKLIYPKIKIIWHDHNGLSEFLGKRNTYAVKMASFLFRGVIAVNYQLKNWAERDLFCKNVTYLPNFTKFDKGIEHETVLKGISGKRILCLANLRHQKNHFLLLEIAEKFKSNYPDWTFHLVGKCFEDQYSKDVREMHVQKNLQETVFIYGTRKDTENIINQSDIAILTSNSEGLPVALLEYGLCKKPVVSTSVGEIPLIIKNDENGFTVPVNDVKSFYNVLEKLINDKGLREKLGANLNVTINENNSEEAIINRYITWLKTI</sequence>
<dbReference type="SUPFAM" id="SSF53756">
    <property type="entry name" value="UDP-Glycosyltransferase/glycogen phosphorylase"/>
    <property type="match status" value="1"/>
</dbReference>
<evidence type="ECO:0000313" key="4">
    <source>
        <dbReference type="Proteomes" id="UP000295260"/>
    </source>
</evidence>
<accession>A0A4R6QA58</accession>
<evidence type="ECO:0000313" key="3">
    <source>
        <dbReference type="EMBL" id="TDP59231.1"/>
    </source>
</evidence>
<keyword evidence="4" id="KW-1185">Reference proteome</keyword>
<comment type="caution">
    <text evidence="3">The sequence shown here is derived from an EMBL/GenBank/DDBJ whole genome shotgun (WGS) entry which is preliminary data.</text>
</comment>
<dbReference type="Proteomes" id="UP000295260">
    <property type="component" value="Unassembled WGS sequence"/>
</dbReference>
<dbReference type="AlphaFoldDB" id="A0A4R6QA58"/>
<dbReference type="PANTHER" id="PTHR12526">
    <property type="entry name" value="GLYCOSYLTRANSFERASE"/>
    <property type="match status" value="1"/>
</dbReference>
<keyword evidence="3" id="KW-0808">Transferase</keyword>
<name>A0A4R6QA58_9FLAO</name>
<dbReference type="PANTHER" id="PTHR12526:SF630">
    <property type="entry name" value="GLYCOSYLTRANSFERASE"/>
    <property type="match status" value="1"/>
</dbReference>
<evidence type="ECO:0000259" key="1">
    <source>
        <dbReference type="Pfam" id="PF00534"/>
    </source>
</evidence>
<gene>
    <name evidence="3" type="ORF">BC748_1474</name>
</gene>
<dbReference type="Pfam" id="PF13439">
    <property type="entry name" value="Glyco_transf_4"/>
    <property type="match status" value="1"/>
</dbReference>
<dbReference type="Gene3D" id="3.40.50.2000">
    <property type="entry name" value="Glycogen Phosphorylase B"/>
    <property type="match status" value="2"/>
</dbReference>
<protein>
    <submittedName>
        <fullName evidence="3">Glycosyltransferase involved in cell wall biosynthesis</fullName>
    </submittedName>
</protein>
<organism evidence="3 4">
    <name type="scientific">Flavobacterium dankookense</name>
    <dbReference type="NCBI Taxonomy" id="706186"/>
    <lineage>
        <taxon>Bacteria</taxon>
        <taxon>Pseudomonadati</taxon>
        <taxon>Bacteroidota</taxon>
        <taxon>Flavobacteriia</taxon>
        <taxon>Flavobacteriales</taxon>
        <taxon>Flavobacteriaceae</taxon>
        <taxon>Flavobacterium</taxon>
    </lineage>
</organism>
<dbReference type="InterPro" id="IPR001296">
    <property type="entry name" value="Glyco_trans_1"/>
</dbReference>
<reference evidence="3 4" key="1">
    <citation type="submission" date="2019-03" db="EMBL/GenBank/DDBJ databases">
        <title>Genomic Encyclopedia of Archaeal and Bacterial Type Strains, Phase II (KMG-II): from individual species to whole genera.</title>
        <authorList>
            <person name="Goeker M."/>
        </authorList>
    </citation>
    <scope>NUCLEOTIDE SEQUENCE [LARGE SCALE GENOMIC DNA]</scope>
    <source>
        <strain evidence="3 4">DSM 25687</strain>
    </source>
</reference>
<dbReference type="CDD" id="cd03801">
    <property type="entry name" value="GT4_PimA-like"/>
    <property type="match status" value="1"/>
</dbReference>
<feature type="domain" description="Glycosyl transferase family 1" evidence="1">
    <location>
        <begin position="180"/>
        <end position="332"/>
    </location>
</feature>
<dbReference type="OrthoDB" id="823685at2"/>
<dbReference type="EMBL" id="SNXR01000013">
    <property type="protein sequence ID" value="TDP59231.1"/>
    <property type="molecule type" value="Genomic_DNA"/>
</dbReference>
<feature type="domain" description="Glycosyltransferase subfamily 4-like N-terminal" evidence="2">
    <location>
        <begin position="12"/>
        <end position="161"/>
    </location>
</feature>